<evidence type="ECO:0000313" key="9">
    <source>
        <dbReference type="Proteomes" id="UP001164746"/>
    </source>
</evidence>
<evidence type="ECO:0000256" key="7">
    <source>
        <dbReference type="ARBA" id="ARBA00023136"/>
    </source>
</evidence>
<dbReference type="Pfam" id="PF01146">
    <property type="entry name" value="Caveolin"/>
    <property type="match status" value="1"/>
</dbReference>
<dbReference type="Proteomes" id="UP001164746">
    <property type="component" value="Chromosome 8"/>
</dbReference>
<comment type="similarity">
    <text evidence="4">Belongs to the caveolin family.</text>
</comment>
<evidence type="ECO:0000256" key="4">
    <source>
        <dbReference type="ARBA" id="ARBA00010988"/>
    </source>
</evidence>
<keyword evidence="9" id="KW-1185">Reference proteome</keyword>
<evidence type="ECO:0000313" key="8">
    <source>
        <dbReference type="EMBL" id="WAR11998.1"/>
    </source>
</evidence>
<name>A0ABY7EPT8_MYAAR</name>
<keyword evidence="5" id="KW-1003">Cell membrane</keyword>
<keyword evidence="6" id="KW-0333">Golgi apparatus</keyword>
<dbReference type="InterPro" id="IPR001612">
    <property type="entry name" value="Caveolin"/>
</dbReference>
<organism evidence="8 9">
    <name type="scientific">Mya arenaria</name>
    <name type="common">Soft-shell clam</name>
    <dbReference type="NCBI Taxonomy" id="6604"/>
    <lineage>
        <taxon>Eukaryota</taxon>
        <taxon>Metazoa</taxon>
        <taxon>Spiralia</taxon>
        <taxon>Lophotrochozoa</taxon>
        <taxon>Mollusca</taxon>
        <taxon>Bivalvia</taxon>
        <taxon>Autobranchia</taxon>
        <taxon>Heteroconchia</taxon>
        <taxon>Euheterodonta</taxon>
        <taxon>Imparidentia</taxon>
        <taxon>Neoheterodontei</taxon>
        <taxon>Myida</taxon>
        <taxon>Myoidea</taxon>
        <taxon>Myidae</taxon>
        <taxon>Mya</taxon>
    </lineage>
</organism>
<dbReference type="PANTHER" id="PTHR10844:SF32">
    <property type="entry name" value="CAVEOLIN-3-LIKE"/>
    <property type="match status" value="1"/>
</dbReference>
<sequence length="263" mass="29942">MNGFKANAKVYPKTARGTSHDVIDQAGPLPKKKPKPEVIVVNDNCDREAGSQFHVQLPDLDDRDPRGLNDHVKINFEDVLAEPRGVRSFSSIWGLSNSCYTLWNRCCYLMASLICAVPLATLYGLQFALTMSVHIWLCTPIQTIQELLCVHCFGKCVRLCVGCIVTPCTESFGQIFHAFGYSYLNSKSSKNNKKQRPRVTFHTKVQYRTIPKREEPTMKEVLGQRKLVMSRMRMPAMVIQVPQPDREREPESKDVCYVEEIND</sequence>
<evidence type="ECO:0000256" key="3">
    <source>
        <dbReference type="ARBA" id="ARBA00004543"/>
    </source>
</evidence>
<evidence type="ECO:0000256" key="2">
    <source>
        <dbReference type="ARBA" id="ARBA00004395"/>
    </source>
</evidence>
<dbReference type="PANTHER" id="PTHR10844">
    <property type="entry name" value="CAVEOLIN"/>
    <property type="match status" value="1"/>
</dbReference>
<reference evidence="8" key="1">
    <citation type="submission" date="2022-11" db="EMBL/GenBank/DDBJ databases">
        <title>Centuries of genome instability and evolution in soft-shell clam transmissible cancer (bioRxiv).</title>
        <authorList>
            <person name="Hart S.F.M."/>
            <person name="Yonemitsu M.A."/>
            <person name="Giersch R.M."/>
            <person name="Beal B.F."/>
            <person name="Arriagada G."/>
            <person name="Davis B.W."/>
            <person name="Ostrander E.A."/>
            <person name="Goff S.P."/>
            <person name="Metzger M.J."/>
        </authorList>
    </citation>
    <scope>NUCLEOTIDE SEQUENCE</scope>
    <source>
        <strain evidence="8">MELC-2E11</strain>
        <tissue evidence="8">Siphon/mantle</tissue>
    </source>
</reference>
<protein>
    <submittedName>
        <fullName evidence="8">CAV1-like protein</fullName>
    </submittedName>
</protein>
<comment type="subcellular location">
    <subcellularLocation>
        <location evidence="1">Cell membrane</location>
        <topology evidence="1">Peripheral membrane protein</topology>
    </subcellularLocation>
    <subcellularLocation>
        <location evidence="2">Golgi apparatus membrane</location>
        <topology evidence="2">Peripheral membrane protein</topology>
    </subcellularLocation>
    <subcellularLocation>
        <location evidence="3">Membrane</location>
        <location evidence="3">Caveola</location>
        <topology evidence="3">Peripheral membrane protein</topology>
    </subcellularLocation>
</comment>
<evidence type="ECO:0000256" key="5">
    <source>
        <dbReference type="ARBA" id="ARBA00022475"/>
    </source>
</evidence>
<keyword evidence="7" id="KW-0472">Membrane</keyword>
<accession>A0ABY7EPT8</accession>
<gene>
    <name evidence="8" type="ORF">MAR_026178</name>
</gene>
<evidence type="ECO:0000256" key="6">
    <source>
        <dbReference type="ARBA" id="ARBA00023034"/>
    </source>
</evidence>
<proteinExistence type="inferred from homology"/>
<dbReference type="EMBL" id="CP111019">
    <property type="protein sequence ID" value="WAR11998.1"/>
    <property type="molecule type" value="Genomic_DNA"/>
</dbReference>
<evidence type="ECO:0000256" key="1">
    <source>
        <dbReference type="ARBA" id="ARBA00004202"/>
    </source>
</evidence>